<dbReference type="AlphaFoldDB" id="A0A1H3D1G1"/>
<accession>A0A1H3D1G1</accession>
<name>A0A1H3D1G1_9RHOB</name>
<protein>
    <submittedName>
        <fullName evidence="1">Uncharacterized protein</fullName>
    </submittedName>
</protein>
<organism evidence="1 2">
    <name type="scientific">Albimonas donghaensis</name>
    <dbReference type="NCBI Taxonomy" id="356660"/>
    <lineage>
        <taxon>Bacteria</taxon>
        <taxon>Pseudomonadati</taxon>
        <taxon>Pseudomonadota</taxon>
        <taxon>Alphaproteobacteria</taxon>
        <taxon>Rhodobacterales</taxon>
        <taxon>Paracoccaceae</taxon>
        <taxon>Albimonas</taxon>
    </lineage>
</organism>
<evidence type="ECO:0000313" key="1">
    <source>
        <dbReference type="EMBL" id="SDX60237.1"/>
    </source>
</evidence>
<dbReference type="OrthoDB" id="9997at2"/>
<dbReference type="STRING" id="356660.SAMN05444336_10768"/>
<dbReference type="RefSeq" id="WP_092683847.1">
    <property type="nucleotide sequence ID" value="NZ_FNMZ01000007.1"/>
</dbReference>
<keyword evidence="2" id="KW-1185">Reference proteome</keyword>
<proteinExistence type="predicted"/>
<sequence length="427" mass="43952">MFRLLFWLIVLVVVIGPIAFVIAAFEPAPELPPSAALRQDQARQSKALIKRAREVAGGEGARSLSATSAELDGLIASAARVAPSLRGVTQISSDGMTVALSAQPPLLDALGWINFRAEIAPSETGLDVQALRLGRMALPPSVTLKVLQWVGDLVSDVPMGTLLFSSIEGVRTTPGTVTVAVDAGAGGEDSLLSRVMDGVRDAAGISDSADIARHYDAIAAAAASGALPARGELDAWLAFAVNSARQAAGDDPGAAERELRAAVSALAAICATRGAIETVTGGFDSAEAGARCKDVSLLGRSDLRKHFLLSAAFQMAGGSAVSFGAGEVKELVDGSGGGSGYSFDDVAADRAGIRWAEAAAEAAPDGLAALAEASASVRNWMPSIEGLPSFMQMSEFKAKFGEVDSPAYKAQIEAIDRRIDALPLHAD</sequence>
<reference evidence="1 2" key="1">
    <citation type="submission" date="2016-10" db="EMBL/GenBank/DDBJ databases">
        <authorList>
            <person name="de Groot N.N."/>
        </authorList>
    </citation>
    <scope>NUCLEOTIDE SEQUENCE [LARGE SCALE GENOMIC DNA]</scope>
    <source>
        <strain evidence="1 2">DSM 17890</strain>
    </source>
</reference>
<dbReference type="EMBL" id="FNMZ01000007">
    <property type="protein sequence ID" value="SDX60237.1"/>
    <property type="molecule type" value="Genomic_DNA"/>
</dbReference>
<evidence type="ECO:0000313" key="2">
    <source>
        <dbReference type="Proteomes" id="UP000199118"/>
    </source>
</evidence>
<gene>
    <name evidence="1" type="ORF">SAMN05444336_10768</name>
</gene>
<dbReference type="Proteomes" id="UP000199118">
    <property type="component" value="Unassembled WGS sequence"/>
</dbReference>